<sequence>MRRDKMENIALQDFEQVSIDEFFDKEDLVSSIPDGIIIFTPHQQDLITNLISELSKENPDKVERIQSRLNDVENLAKAIARFPSLLEKANLTSSMRTPETLIESIISYQEDGDTTLHMPSKATLGKGFLITKIHTFYSMEKLARNYTSMTEKQVKEYSDETTSMMFTLMAEDVYLNLIKDKTISMELRRQIANLLIILWEHRSDQTISDIAPVLQTVWNARRRLAPAFGTMMGTSELIMVSMQADENWASFIKNKLSTTEVSQAMEEFLFGISHEQVLKLKDILRNQGVKSIGRDEVGAYLGERVKTDVSLDYRDFYLLYTVRRDNARARRRLHLEGPKATLEDFFIKFIMESNMEKQKKDALARTSEDD</sequence>
<reference evidence="1 2" key="1">
    <citation type="submission" date="2018-08" db="EMBL/GenBank/DDBJ databases">
        <title>The first complete genome of Treponema rectale (CHPAT), a commensal spirochete of the bovine rectum.</title>
        <authorList>
            <person name="Staton G.J."/>
            <person name="Clegg S.R."/>
            <person name="Carter S.D."/>
            <person name="Radford A.D."/>
            <person name="Darby A."/>
            <person name="Hall N."/>
            <person name="Birtles R.J."/>
            <person name="Evans N.J."/>
        </authorList>
    </citation>
    <scope>NUCLEOTIDE SEQUENCE [LARGE SCALE GENOMIC DNA]</scope>
    <source>
        <strain evidence="1 2">CHPA</strain>
    </source>
</reference>
<evidence type="ECO:0000313" key="2">
    <source>
        <dbReference type="Proteomes" id="UP000593591"/>
    </source>
</evidence>
<protein>
    <submittedName>
        <fullName evidence="1">Uncharacterized protein</fullName>
    </submittedName>
</protein>
<dbReference type="KEGG" id="trc:DYE49_09740"/>
<gene>
    <name evidence="1" type="ORF">DYE49_09740</name>
</gene>
<dbReference type="AlphaFoldDB" id="A0A7M1XLX6"/>
<proteinExistence type="predicted"/>
<dbReference type="Proteomes" id="UP000593591">
    <property type="component" value="Chromosome"/>
</dbReference>
<evidence type="ECO:0000313" key="1">
    <source>
        <dbReference type="EMBL" id="QOS40714.1"/>
    </source>
</evidence>
<name>A0A7M1XLX6_9SPIR</name>
<accession>A0A7M1XLX6</accession>
<dbReference type="EMBL" id="CP031517">
    <property type="protein sequence ID" value="QOS40714.1"/>
    <property type="molecule type" value="Genomic_DNA"/>
</dbReference>
<organism evidence="1 2">
    <name type="scientific">Treponema rectale</name>
    <dbReference type="NCBI Taxonomy" id="744512"/>
    <lineage>
        <taxon>Bacteria</taxon>
        <taxon>Pseudomonadati</taxon>
        <taxon>Spirochaetota</taxon>
        <taxon>Spirochaetia</taxon>
        <taxon>Spirochaetales</taxon>
        <taxon>Treponemataceae</taxon>
        <taxon>Treponema</taxon>
    </lineage>
</organism>